<dbReference type="GeneTree" id="ENSGT01100000263473"/>
<dbReference type="SMART" id="SM00034">
    <property type="entry name" value="CLECT"/>
    <property type="match status" value="1"/>
</dbReference>
<evidence type="ECO:0000256" key="1">
    <source>
        <dbReference type="SAM" id="SignalP"/>
    </source>
</evidence>
<dbReference type="SUPFAM" id="SSF56436">
    <property type="entry name" value="C-type lectin-like"/>
    <property type="match status" value="1"/>
</dbReference>
<reference evidence="3" key="2">
    <citation type="submission" date="2025-09" db="UniProtKB">
        <authorList>
            <consortium name="Ensembl"/>
        </authorList>
    </citation>
    <scope>IDENTIFICATION</scope>
</reference>
<dbReference type="InterPro" id="IPR016186">
    <property type="entry name" value="C-type_lectin-like/link_sf"/>
</dbReference>
<feature type="signal peptide" evidence="1">
    <location>
        <begin position="1"/>
        <end position="26"/>
    </location>
</feature>
<feature type="domain" description="C-type lectin" evidence="2">
    <location>
        <begin position="31"/>
        <end position="133"/>
    </location>
</feature>
<reference evidence="3" key="1">
    <citation type="submission" date="2025-08" db="UniProtKB">
        <authorList>
            <consortium name="Ensembl"/>
        </authorList>
    </citation>
    <scope>IDENTIFICATION</scope>
</reference>
<sequence>MHKFITCLFTLYCMCVLLTGWNISSCLPYQYHYVAEPMTWTEAQTYCRETYTDLATVENIEEMDQLLSTVPSLLDEHFVWIGLYSKIEWKWSDGYTESGDGYRNCVACGAAEMPTSGKWILSDCETKLPFVCYSPPCK</sequence>
<dbReference type="STRING" id="56723.ENSLBEP00000019323"/>
<evidence type="ECO:0000259" key="2">
    <source>
        <dbReference type="PROSITE" id="PS50041"/>
    </source>
</evidence>
<dbReference type="Ensembl" id="ENSLBET00000020371.1">
    <property type="protein sequence ID" value="ENSLBEP00000019323.1"/>
    <property type="gene ID" value="ENSLBEG00000014856.1"/>
</dbReference>
<dbReference type="PANTHER" id="PTHR45784:SF3">
    <property type="entry name" value="C-TYPE LECTIN DOMAIN FAMILY 4 MEMBER K-LIKE-RELATED"/>
    <property type="match status" value="1"/>
</dbReference>
<protein>
    <recommendedName>
        <fullName evidence="2">C-type lectin domain-containing protein</fullName>
    </recommendedName>
</protein>
<keyword evidence="1" id="KW-0732">Signal</keyword>
<dbReference type="Gene3D" id="3.10.100.10">
    <property type="entry name" value="Mannose-Binding Protein A, subunit A"/>
    <property type="match status" value="1"/>
</dbReference>
<evidence type="ECO:0000313" key="4">
    <source>
        <dbReference type="Proteomes" id="UP000261660"/>
    </source>
</evidence>
<feature type="chain" id="PRO_5018600988" description="C-type lectin domain-containing protein" evidence="1">
    <location>
        <begin position="27"/>
        <end position="138"/>
    </location>
</feature>
<dbReference type="Proteomes" id="UP000261660">
    <property type="component" value="Unplaced"/>
</dbReference>
<name>A0A3Q3FJP6_9LABR</name>
<dbReference type="InterPro" id="IPR016187">
    <property type="entry name" value="CTDL_fold"/>
</dbReference>
<dbReference type="PROSITE" id="PS50041">
    <property type="entry name" value="C_TYPE_LECTIN_2"/>
    <property type="match status" value="1"/>
</dbReference>
<dbReference type="Pfam" id="PF00059">
    <property type="entry name" value="Lectin_C"/>
    <property type="match status" value="1"/>
</dbReference>
<dbReference type="AlphaFoldDB" id="A0A3Q3FJP6"/>
<dbReference type="InterPro" id="IPR001304">
    <property type="entry name" value="C-type_lectin-like"/>
</dbReference>
<evidence type="ECO:0000313" key="3">
    <source>
        <dbReference type="Ensembl" id="ENSLBEP00000019323.1"/>
    </source>
</evidence>
<dbReference type="InParanoid" id="A0A3Q3FJP6"/>
<keyword evidence="4" id="KW-1185">Reference proteome</keyword>
<dbReference type="PANTHER" id="PTHR45784">
    <property type="entry name" value="C-TYPE LECTIN DOMAIN FAMILY 20 MEMBER A-RELATED"/>
    <property type="match status" value="1"/>
</dbReference>
<proteinExistence type="predicted"/>
<accession>A0A3Q3FJP6</accession>
<organism evidence="3 4">
    <name type="scientific">Labrus bergylta</name>
    <name type="common">ballan wrasse</name>
    <dbReference type="NCBI Taxonomy" id="56723"/>
    <lineage>
        <taxon>Eukaryota</taxon>
        <taxon>Metazoa</taxon>
        <taxon>Chordata</taxon>
        <taxon>Craniata</taxon>
        <taxon>Vertebrata</taxon>
        <taxon>Euteleostomi</taxon>
        <taxon>Actinopterygii</taxon>
        <taxon>Neopterygii</taxon>
        <taxon>Teleostei</taxon>
        <taxon>Neoteleostei</taxon>
        <taxon>Acanthomorphata</taxon>
        <taxon>Eupercaria</taxon>
        <taxon>Labriformes</taxon>
        <taxon>Labridae</taxon>
        <taxon>Labrus</taxon>
    </lineage>
</organism>